<dbReference type="AlphaFoldDB" id="A0AAV1ZIM2"/>
<accession>A0AAV1ZIM2</accession>
<name>A0AAV1ZIM2_9ARAC</name>
<evidence type="ECO:0000313" key="2">
    <source>
        <dbReference type="Proteomes" id="UP001497382"/>
    </source>
</evidence>
<sequence>MYFSKEKVLEYPHKRSEEVAEWGNNSLQPGHLPCLEHRQFYVTNPESRNGVICKITSVCTSNSTTFAASWSVCSPTIALVTIDTTSQTEEPLMVINNEPGCSNGVTASFQTNLSSVNSIYDIRILVLRHRGDGLLSVQFGSLSDDELNSIWPRIPVFMVFRNGQFGLVYSRLTCFRLV</sequence>
<gene>
    <name evidence="1" type="ORF">LARSCL_LOCUS5900</name>
</gene>
<keyword evidence="2" id="KW-1185">Reference proteome</keyword>
<proteinExistence type="predicted"/>
<dbReference type="EMBL" id="CAXIEN010000055">
    <property type="protein sequence ID" value="CAL1271587.1"/>
    <property type="molecule type" value="Genomic_DNA"/>
</dbReference>
<protein>
    <submittedName>
        <fullName evidence="1">Uncharacterized protein</fullName>
    </submittedName>
</protein>
<evidence type="ECO:0000313" key="1">
    <source>
        <dbReference type="EMBL" id="CAL1271587.1"/>
    </source>
</evidence>
<organism evidence="1 2">
    <name type="scientific">Larinioides sclopetarius</name>
    <dbReference type="NCBI Taxonomy" id="280406"/>
    <lineage>
        <taxon>Eukaryota</taxon>
        <taxon>Metazoa</taxon>
        <taxon>Ecdysozoa</taxon>
        <taxon>Arthropoda</taxon>
        <taxon>Chelicerata</taxon>
        <taxon>Arachnida</taxon>
        <taxon>Araneae</taxon>
        <taxon>Araneomorphae</taxon>
        <taxon>Entelegynae</taxon>
        <taxon>Araneoidea</taxon>
        <taxon>Araneidae</taxon>
        <taxon>Larinioides</taxon>
    </lineage>
</organism>
<comment type="caution">
    <text evidence="1">The sequence shown here is derived from an EMBL/GenBank/DDBJ whole genome shotgun (WGS) entry which is preliminary data.</text>
</comment>
<dbReference type="Proteomes" id="UP001497382">
    <property type="component" value="Unassembled WGS sequence"/>
</dbReference>
<reference evidence="1 2" key="1">
    <citation type="submission" date="2024-04" db="EMBL/GenBank/DDBJ databases">
        <authorList>
            <person name="Rising A."/>
            <person name="Reimegard J."/>
            <person name="Sonavane S."/>
            <person name="Akerstrom W."/>
            <person name="Nylinder S."/>
            <person name="Hedman E."/>
            <person name="Kallberg Y."/>
        </authorList>
    </citation>
    <scope>NUCLEOTIDE SEQUENCE [LARGE SCALE GENOMIC DNA]</scope>
</reference>